<name>V6F819_MAGGM</name>
<proteinExistence type="predicted"/>
<evidence type="ECO:0000259" key="2">
    <source>
        <dbReference type="Pfam" id="PF07484"/>
    </source>
</evidence>
<keyword evidence="4" id="KW-1185">Reference proteome</keyword>
<protein>
    <recommendedName>
        <fullName evidence="2">Phage tail collar domain-containing protein</fullName>
    </recommendedName>
</protein>
<keyword evidence="1" id="KW-0732">Signal</keyword>
<dbReference type="HOGENOM" id="CLU_087872_1_0_5"/>
<dbReference type="STRING" id="1430440.MGMSRv2__3246"/>
<evidence type="ECO:0000256" key="1">
    <source>
        <dbReference type="SAM" id="SignalP"/>
    </source>
</evidence>
<dbReference type="KEGG" id="mgy:MGMSRv2__3246"/>
<dbReference type="SUPFAM" id="SSF88874">
    <property type="entry name" value="Receptor-binding domain of short tail fibre protein gp12"/>
    <property type="match status" value="1"/>
</dbReference>
<evidence type="ECO:0000313" key="3">
    <source>
        <dbReference type="EMBL" id="CDL00461.1"/>
    </source>
</evidence>
<dbReference type="EMBL" id="HG794546">
    <property type="protein sequence ID" value="CDL00461.1"/>
    <property type="molecule type" value="Genomic_DNA"/>
</dbReference>
<dbReference type="Gene3D" id="3.90.1340.10">
    <property type="entry name" value="Phage tail collar domain"/>
    <property type="match status" value="1"/>
</dbReference>
<feature type="domain" description="Phage tail collar" evidence="2">
    <location>
        <begin position="34"/>
        <end position="89"/>
    </location>
</feature>
<feature type="chain" id="PRO_5004745482" description="Phage tail collar domain-containing protein" evidence="1">
    <location>
        <begin position="27"/>
        <end position="234"/>
    </location>
</feature>
<feature type="signal peptide" evidence="1">
    <location>
        <begin position="1"/>
        <end position="26"/>
    </location>
</feature>
<sequence length="234" mass="23576">MHFRMTLPAAAFAAVAVLTGTSPAQACGVDAYIGQICYFAGSFCPQGTYPATGGTLQNYQDQALLSLISTLYGGSQSSSTFMVPNLAGRLGVGTSPTLTIATKRGQMTSNVNLIQHTHTATYNPAGGTTPLQINATVKASQSNGTHTDAAAGDLLAVANYNGAAWPHYAPATAAGTMVTLAGASAPITGSGTPTLAATGSDPTQLTALSIVPAELTLTACIVGYSGGVYPMRPN</sequence>
<dbReference type="InterPro" id="IPR011083">
    <property type="entry name" value="Phage_tail_collar_dom"/>
</dbReference>
<dbReference type="AlphaFoldDB" id="V6F819"/>
<dbReference type="Proteomes" id="UP000018922">
    <property type="component" value="Chromosome I"/>
</dbReference>
<gene>
    <name evidence="3" type="ordered locus">MGMSRv2__3246</name>
</gene>
<dbReference type="Pfam" id="PF07484">
    <property type="entry name" value="Collar"/>
    <property type="match status" value="1"/>
</dbReference>
<accession>V6F819</accession>
<reference evidence="3 4" key="1">
    <citation type="journal article" date="2014" name="Genome Announc.">
        <title>Complete genome sequence of Magnetospirillum gryphiswaldense MSR-1.</title>
        <authorList>
            <person name="Wang X."/>
            <person name="Wang Q."/>
            <person name="Zhang W."/>
            <person name="Wang Y."/>
            <person name="Li L."/>
            <person name="Wen T."/>
            <person name="Zhang T."/>
            <person name="Zhang Y."/>
            <person name="Xu J."/>
            <person name="Hu J."/>
            <person name="Li S."/>
            <person name="Liu L."/>
            <person name="Liu J."/>
            <person name="Jiang W."/>
            <person name="Tian J."/>
            <person name="Li Y."/>
            <person name="Schuler D."/>
            <person name="Wang L."/>
            <person name="Li J."/>
        </authorList>
    </citation>
    <scope>NUCLEOTIDE SEQUENCE [LARGE SCALE GENOMIC DNA]</scope>
    <source>
        <strain evidence="4">DSM 6361 / JCM 21280 / NBRC 15271 / MSR-1</strain>
    </source>
</reference>
<dbReference type="eggNOG" id="COG4675">
    <property type="taxonomic scope" value="Bacteria"/>
</dbReference>
<evidence type="ECO:0000313" key="4">
    <source>
        <dbReference type="Proteomes" id="UP000018922"/>
    </source>
</evidence>
<dbReference type="InterPro" id="IPR037053">
    <property type="entry name" value="Phage_tail_collar_dom_sf"/>
</dbReference>
<organism evidence="3 4">
    <name type="scientific">Magnetospirillum gryphiswaldense (strain DSM 6361 / JCM 21280 / NBRC 15271 / MSR-1)</name>
    <dbReference type="NCBI Taxonomy" id="431944"/>
    <lineage>
        <taxon>Bacteria</taxon>
        <taxon>Pseudomonadati</taxon>
        <taxon>Pseudomonadota</taxon>
        <taxon>Alphaproteobacteria</taxon>
        <taxon>Rhodospirillales</taxon>
        <taxon>Rhodospirillaceae</taxon>
        <taxon>Magnetospirillum</taxon>
    </lineage>
</organism>